<evidence type="ECO:0000256" key="1">
    <source>
        <dbReference type="ARBA" id="ARBA00001933"/>
    </source>
</evidence>
<evidence type="ECO:0000259" key="12">
    <source>
        <dbReference type="Pfam" id="PF00155"/>
    </source>
</evidence>
<evidence type="ECO:0000313" key="13">
    <source>
        <dbReference type="EMBL" id="AIY84216.1"/>
    </source>
</evidence>
<dbReference type="GO" id="GO:0030170">
    <property type="term" value="F:pyridoxal phosphate binding"/>
    <property type="evidence" value="ECO:0007669"/>
    <property type="project" value="InterPro"/>
</dbReference>
<dbReference type="CDD" id="cd00609">
    <property type="entry name" value="AAT_like"/>
    <property type="match status" value="1"/>
</dbReference>
<dbReference type="GO" id="GO:0004400">
    <property type="term" value="F:histidinol-phosphate transaminase activity"/>
    <property type="evidence" value="ECO:0007669"/>
    <property type="project" value="UniProtKB-UniRule"/>
</dbReference>
<dbReference type="InterPro" id="IPR004839">
    <property type="entry name" value="Aminotransferase_I/II_large"/>
</dbReference>
<dbReference type="HOGENOM" id="CLU_017584_3_3_9"/>
<keyword evidence="6 11" id="KW-0028">Amino-acid biosynthesis</keyword>
<dbReference type="Gene3D" id="3.40.640.10">
    <property type="entry name" value="Type I PLP-dependent aspartate aminotransferase-like (Major domain)"/>
    <property type="match status" value="1"/>
</dbReference>
<dbReference type="HAMAP" id="MF_01023">
    <property type="entry name" value="HisC_aminotrans_2"/>
    <property type="match status" value="1"/>
</dbReference>
<dbReference type="InterPro" id="IPR050106">
    <property type="entry name" value="HistidinolP_aminotransfase"/>
</dbReference>
<dbReference type="KEGG" id="cbv:U729_768"/>
<dbReference type="InterPro" id="IPR005861">
    <property type="entry name" value="HisP_aminotrans"/>
</dbReference>
<dbReference type="Gene3D" id="3.90.1150.10">
    <property type="entry name" value="Aspartate Aminotransferase, domain 1"/>
    <property type="match status" value="1"/>
</dbReference>
<dbReference type="EC" id="2.6.1.9" evidence="11"/>
<dbReference type="OrthoDB" id="9813612at2"/>
<evidence type="ECO:0000313" key="14">
    <source>
        <dbReference type="Proteomes" id="UP000030635"/>
    </source>
</evidence>
<dbReference type="RefSeq" id="WP_039311805.1">
    <property type="nucleotide sequence ID" value="NZ_CP006905.1"/>
</dbReference>
<organism evidence="13 14">
    <name type="scientific">Clostridium baratii str. Sullivan</name>
    <dbReference type="NCBI Taxonomy" id="1415775"/>
    <lineage>
        <taxon>Bacteria</taxon>
        <taxon>Bacillati</taxon>
        <taxon>Bacillota</taxon>
        <taxon>Clostridia</taxon>
        <taxon>Eubacteriales</taxon>
        <taxon>Clostridiaceae</taxon>
        <taxon>Clostridium</taxon>
    </lineage>
</organism>
<dbReference type="AlphaFoldDB" id="A0A0A7FZE3"/>
<evidence type="ECO:0000256" key="6">
    <source>
        <dbReference type="ARBA" id="ARBA00022605"/>
    </source>
</evidence>
<dbReference type="eggNOG" id="COG0079">
    <property type="taxonomic scope" value="Bacteria"/>
</dbReference>
<evidence type="ECO:0000256" key="3">
    <source>
        <dbReference type="ARBA" id="ARBA00007970"/>
    </source>
</evidence>
<dbReference type="InterPro" id="IPR015422">
    <property type="entry name" value="PyrdxlP-dep_Trfase_small"/>
</dbReference>
<evidence type="ECO:0000256" key="2">
    <source>
        <dbReference type="ARBA" id="ARBA00005011"/>
    </source>
</evidence>
<reference evidence="13 14" key="1">
    <citation type="journal article" date="2015" name="Infect. Genet. Evol.">
        <title>Genomic sequences of six botulinum neurotoxin-producing strains representing three clostridial species illustrate the mobility and diversity of botulinum neurotoxin genes.</title>
        <authorList>
            <person name="Smith T.J."/>
            <person name="Hill K.K."/>
            <person name="Xie G."/>
            <person name="Foley B.T."/>
            <person name="Williamson C.H."/>
            <person name="Foster J.T."/>
            <person name="Johnson S.L."/>
            <person name="Chertkov O."/>
            <person name="Teshima H."/>
            <person name="Gibbons H.S."/>
            <person name="Johnsky L.A."/>
            <person name="Karavis M.A."/>
            <person name="Smith L.A."/>
        </authorList>
    </citation>
    <scope>NUCLEOTIDE SEQUENCE [LARGE SCALE GENOMIC DNA]</scope>
    <source>
        <strain evidence="13">Sullivan</strain>
    </source>
</reference>
<evidence type="ECO:0000256" key="11">
    <source>
        <dbReference type="HAMAP-Rule" id="MF_01023"/>
    </source>
</evidence>
<proteinExistence type="inferred from homology"/>
<gene>
    <name evidence="11 13" type="primary">hisC</name>
    <name evidence="13" type="ORF">U729_768</name>
</gene>
<dbReference type="EMBL" id="CP006905">
    <property type="protein sequence ID" value="AIY84216.1"/>
    <property type="molecule type" value="Genomic_DNA"/>
</dbReference>
<comment type="catalytic activity">
    <reaction evidence="10 11">
        <text>L-histidinol phosphate + 2-oxoglutarate = 3-(imidazol-4-yl)-2-oxopropyl phosphate + L-glutamate</text>
        <dbReference type="Rhea" id="RHEA:23744"/>
        <dbReference type="ChEBI" id="CHEBI:16810"/>
        <dbReference type="ChEBI" id="CHEBI:29985"/>
        <dbReference type="ChEBI" id="CHEBI:57766"/>
        <dbReference type="ChEBI" id="CHEBI:57980"/>
        <dbReference type="EC" id="2.6.1.9"/>
    </reaction>
</comment>
<comment type="cofactor">
    <cofactor evidence="1 11">
        <name>pyridoxal 5'-phosphate</name>
        <dbReference type="ChEBI" id="CHEBI:597326"/>
    </cofactor>
</comment>
<dbReference type="SUPFAM" id="SSF53383">
    <property type="entry name" value="PLP-dependent transferases"/>
    <property type="match status" value="1"/>
</dbReference>
<keyword evidence="7 11" id="KW-0808">Transferase</keyword>
<comment type="similarity">
    <text evidence="3 11">Belongs to the class-II pyridoxal-phosphate-dependent aminotransferase family. Histidinol-phosphate aminotransferase subfamily.</text>
</comment>
<dbReference type="GO" id="GO:0000105">
    <property type="term" value="P:L-histidine biosynthetic process"/>
    <property type="evidence" value="ECO:0007669"/>
    <property type="project" value="UniProtKB-UniRule"/>
</dbReference>
<keyword evidence="8 11" id="KW-0663">Pyridoxal phosphate</keyword>
<evidence type="ECO:0000256" key="10">
    <source>
        <dbReference type="ARBA" id="ARBA00047481"/>
    </source>
</evidence>
<dbReference type="InterPro" id="IPR015424">
    <property type="entry name" value="PyrdxlP-dep_Trfase"/>
</dbReference>
<protein>
    <recommendedName>
        <fullName evidence="11">Histidinol-phosphate aminotransferase</fullName>
        <ecNumber evidence="11">2.6.1.9</ecNumber>
    </recommendedName>
    <alternativeName>
        <fullName evidence="11">Imidazole acetol-phosphate transaminase</fullName>
    </alternativeName>
</protein>
<keyword evidence="9 11" id="KW-0368">Histidine biosynthesis</keyword>
<dbReference type="PANTHER" id="PTHR43643:SF6">
    <property type="entry name" value="HISTIDINOL-PHOSPHATE AMINOTRANSFERASE"/>
    <property type="match status" value="1"/>
</dbReference>
<evidence type="ECO:0000256" key="8">
    <source>
        <dbReference type="ARBA" id="ARBA00022898"/>
    </source>
</evidence>
<evidence type="ECO:0000256" key="7">
    <source>
        <dbReference type="ARBA" id="ARBA00022679"/>
    </source>
</evidence>
<name>A0A0A7FZE3_9CLOT</name>
<keyword evidence="14" id="KW-1185">Reference proteome</keyword>
<feature type="domain" description="Aminotransferase class I/classII large" evidence="12">
    <location>
        <begin position="32"/>
        <end position="355"/>
    </location>
</feature>
<evidence type="ECO:0000256" key="9">
    <source>
        <dbReference type="ARBA" id="ARBA00023102"/>
    </source>
</evidence>
<dbReference type="STRING" id="1561.NPD11_2225"/>
<dbReference type="UniPathway" id="UPA00031">
    <property type="reaction ID" value="UER00012"/>
</dbReference>
<dbReference type="Proteomes" id="UP000030635">
    <property type="component" value="Chromosome"/>
</dbReference>
<evidence type="ECO:0000256" key="4">
    <source>
        <dbReference type="ARBA" id="ARBA00011738"/>
    </source>
</evidence>
<feature type="modified residue" description="N6-(pyridoxal phosphate)lysine" evidence="11">
    <location>
        <position position="224"/>
    </location>
</feature>
<comment type="subunit">
    <text evidence="4 11">Homodimer.</text>
</comment>
<dbReference type="InterPro" id="IPR015421">
    <property type="entry name" value="PyrdxlP-dep_Trfase_major"/>
</dbReference>
<dbReference type="PANTHER" id="PTHR43643">
    <property type="entry name" value="HISTIDINOL-PHOSPHATE AMINOTRANSFERASE 2"/>
    <property type="match status" value="1"/>
</dbReference>
<dbReference type="NCBIfam" id="TIGR01141">
    <property type="entry name" value="hisC"/>
    <property type="match status" value="1"/>
</dbReference>
<sequence length="367" mass="41991">MDRAIRKEIKNLAPYIAGKPIDEVKREFSIEKVVKLASNENPYGASPKALNAIKEILNDTGLYPDASSYDLKKEIANKFNVSEEMIFCGAGSDSLIKDICLMLLDKGDESIMGEITFARYESNTLLMGAVPIKVPLIEGKLDIEEMVNRITDKTKIIWFCNPNNPTGTIFTEKQFSNIISKIPRNITIVMDEAYEEFVTVNQFPNTLELMKKHDNIVLLKTFSKVYGLASLRLGYGIANKEFVSYINRVINAFDCNLYAQKACIQALRDIDHTEFVINQNKIQREYLENEFDKMGLKFLDSHANFIMVNVNGNDKIIHEYLLKKGFIIRPGFLLKMPGWIRVSIGKDEDNKEFIRLLKEAIKYRDNN</sequence>
<evidence type="ECO:0000256" key="5">
    <source>
        <dbReference type="ARBA" id="ARBA00022576"/>
    </source>
</evidence>
<keyword evidence="5 11" id="KW-0032">Aminotransferase</keyword>
<accession>A0A0A7FZE3</accession>
<dbReference type="Pfam" id="PF00155">
    <property type="entry name" value="Aminotran_1_2"/>
    <property type="match status" value="1"/>
</dbReference>
<comment type="pathway">
    <text evidence="2 11">Amino-acid biosynthesis; L-histidine biosynthesis; L-histidine from 5-phospho-alpha-D-ribose 1-diphosphate: step 7/9.</text>
</comment>